<dbReference type="GO" id="GO:0022857">
    <property type="term" value="F:transmembrane transporter activity"/>
    <property type="evidence" value="ECO:0007669"/>
    <property type="project" value="InterPro"/>
</dbReference>
<comment type="similarity">
    <text evidence="7">Belongs to the major facilitator superfamily. Allantoate permease family.</text>
</comment>
<feature type="region of interest" description="Disordered" evidence="8">
    <location>
        <begin position="1"/>
        <end position="35"/>
    </location>
</feature>
<feature type="transmembrane region" description="Helical" evidence="9">
    <location>
        <begin position="470"/>
        <end position="491"/>
    </location>
</feature>
<feature type="domain" description="Major facilitator superfamily (MFS) profile" evidence="10">
    <location>
        <begin position="73"/>
        <end position="496"/>
    </location>
</feature>
<feature type="transmembrane region" description="Helical" evidence="9">
    <location>
        <begin position="347"/>
        <end position="366"/>
    </location>
</feature>
<keyword evidence="5 9" id="KW-1133">Transmembrane helix</keyword>
<gene>
    <name evidence="11" type="ORF">CPLU01_14977</name>
</gene>
<organism evidence="11 12">
    <name type="scientific">Colletotrichum plurivorum</name>
    <dbReference type="NCBI Taxonomy" id="2175906"/>
    <lineage>
        <taxon>Eukaryota</taxon>
        <taxon>Fungi</taxon>
        <taxon>Dikarya</taxon>
        <taxon>Ascomycota</taxon>
        <taxon>Pezizomycotina</taxon>
        <taxon>Sordariomycetes</taxon>
        <taxon>Hypocreomycetidae</taxon>
        <taxon>Glomerellales</taxon>
        <taxon>Glomerellaceae</taxon>
        <taxon>Colletotrichum</taxon>
        <taxon>Colletotrichum orchidearum species complex</taxon>
    </lineage>
</organism>
<evidence type="ECO:0000256" key="8">
    <source>
        <dbReference type="SAM" id="MobiDB-lite"/>
    </source>
</evidence>
<evidence type="ECO:0000313" key="11">
    <source>
        <dbReference type="EMBL" id="KAF6812109.1"/>
    </source>
</evidence>
<evidence type="ECO:0000256" key="4">
    <source>
        <dbReference type="ARBA" id="ARBA00022692"/>
    </source>
</evidence>
<dbReference type="GO" id="GO:0005886">
    <property type="term" value="C:plasma membrane"/>
    <property type="evidence" value="ECO:0007669"/>
    <property type="project" value="UniProtKB-SubCell"/>
</dbReference>
<evidence type="ECO:0000256" key="7">
    <source>
        <dbReference type="ARBA" id="ARBA00037968"/>
    </source>
</evidence>
<keyword evidence="4 9" id="KW-0812">Transmembrane</keyword>
<dbReference type="EMBL" id="WIGO01000445">
    <property type="protein sequence ID" value="KAF6812109.1"/>
    <property type="molecule type" value="Genomic_DNA"/>
</dbReference>
<keyword evidence="2" id="KW-0813">Transport</keyword>
<evidence type="ECO:0000256" key="1">
    <source>
        <dbReference type="ARBA" id="ARBA00004651"/>
    </source>
</evidence>
<dbReference type="InterPro" id="IPR036259">
    <property type="entry name" value="MFS_trans_sf"/>
</dbReference>
<dbReference type="Proteomes" id="UP000654918">
    <property type="component" value="Unassembled WGS sequence"/>
</dbReference>
<proteinExistence type="inferred from homology"/>
<name>A0A8H6JFA5_9PEZI</name>
<feature type="transmembrane region" description="Helical" evidence="9">
    <location>
        <begin position="238"/>
        <end position="260"/>
    </location>
</feature>
<evidence type="ECO:0000256" key="3">
    <source>
        <dbReference type="ARBA" id="ARBA00022475"/>
    </source>
</evidence>
<feature type="transmembrane region" description="Helical" evidence="9">
    <location>
        <begin position="206"/>
        <end position="226"/>
    </location>
</feature>
<evidence type="ECO:0000259" key="10">
    <source>
        <dbReference type="PROSITE" id="PS50850"/>
    </source>
</evidence>
<feature type="transmembrane region" description="Helical" evidence="9">
    <location>
        <begin position="402"/>
        <end position="424"/>
    </location>
</feature>
<evidence type="ECO:0000256" key="6">
    <source>
        <dbReference type="ARBA" id="ARBA00023136"/>
    </source>
</evidence>
<protein>
    <submittedName>
        <fullName evidence="11">Major facilitator superfamily transporter</fullName>
    </submittedName>
</protein>
<feature type="transmembrane region" description="Helical" evidence="9">
    <location>
        <begin position="378"/>
        <end position="396"/>
    </location>
</feature>
<dbReference type="InterPro" id="IPR011701">
    <property type="entry name" value="MFS"/>
</dbReference>
<evidence type="ECO:0000256" key="9">
    <source>
        <dbReference type="SAM" id="Phobius"/>
    </source>
</evidence>
<dbReference type="AlphaFoldDB" id="A0A8H6JFA5"/>
<dbReference type="FunFam" id="1.20.1250.20:FF:000386">
    <property type="entry name" value="MFS general substrate transporter"/>
    <property type="match status" value="1"/>
</dbReference>
<comment type="subcellular location">
    <subcellularLocation>
        <location evidence="1">Cell membrane</location>
        <topology evidence="1">Multi-pass membrane protein</topology>
    </subcellularLocation>
</comment>
<dbReference type="InterPro" id="IPR020846">
    <property type="entry name" value="MFS_dom"/>
</dbReference>
<keyword evidence="6 9" id="KW-0472">Membrane</keyword>
<dbReference type="Gene3D" id="1.20.1250.20">
    <property type="entry name" value="MFS general substrate transporter like domains"/>
    <property type="match status" value="2"/>
</dbReference>
<dbReference type="SUPFAM" id="SSF103473">
    <property type="entry name" value="MFS general substrate transporter"/>
    <property type="match status" value="1"/>
</dbReference>
<feature type="transmembrane region" description="Helical" evidence="9">
    <location>
        <begin position="300"/>
        <end position="319"/>
    </location>
</feature>
<dbReference type="Pfam" id="PF07690">
    <property type="entry name" value="MFS_1"/>
    <property type="match status" value="1"/>
</dbReference>
<evidence type="ECO:0000256" key="2">
    <source>
        <dbReference type="ARBA" id="ARBA00022448"/>
    </source>
</evidence>
<feature type="transmembrane region" description="Helical" evidence="9">
    <location>
        <begin position="436"/>
        <end position="458"/>
    </location>
</feature>
<feature type="transmembrane region" description="Helical" evidence="9">
    <location>
        <begin position="168"/>
        <end position="185"/>
    </location>
</feature>
<reference evidence="11" key="1">
    <citation type="journal article" date="2020" name="Phytopathology">
        <title>Genome Sequence Resources of Colletotrichum truncatum, C. plurivorum, C. musicola, and C. sojae: Four Species Pathogenic to Soybean (Glycine max).</title>
        <authorList>
            <person name="Rogerio F."/>
            <person name="Boufleur T.R."/>
            <person name="Ciampi-Guillardi M."/>
            <person name="Sukno S.A."/>
            <person name="Thon M.R."/>
            <person name="Massola Junior N.S."/>
            <person name="Baroncelli R."/>
        </authorList>
    </citation>
    <scope>NUCLEOTIDE SEQUENCE</scope>
    <source>
        <strain evidence="11">LFN00145</strain>
    </source>
</reference>
<keyword evidence="3" id="KW-1003">Cell membrane</keyword>
<dbReference type="PROSITE" id="PS50850">
    <property type="entry name" value="MFS"/>
    <property type="match status" value="1"/>
</dbReference>
<dbReference type="FunFam" id="1.20.1250.20:FF:000065">
    <property type="entry name" value="Putative MFS pantothenate transporter"/>
    <property type="match status" value="1"/>
</dbReference>
<dbReference type="PANTHER" id="PTHR43791">
    <property type="entry name" value="PERMEASE-RELATED"/>
    <property type="match status" value="1"/>
</dbReference>
<evidence type="ECO:0000256" key="5">
    <source>
        <dbReference type="ARBA" id="ARBA00022989"/>
    </source>
</evidence>
<evidence type="ECO:0000313" key="12">
    <source>
        <dbReference type="Proteomes" id="UP000654918"/>
    </source>
</evidence>
<keyword evidence="12" id="KW-1185">Reference proteome</keyword>
<accession>A0A8H6JFA5</accession>
<comment type="caution">
    <text evidence="11">The sequence shown here is derived from an EMBL/GenBank/DDBJ whole genome shotgun (WGS) entry which is preliminary data.</text>
</comment>
<dbReference type="PANTHER" id="PTHR43791:SF39">
    <property type="entry name" value="TRANSPORTER LIZ1_SEO1, PUTATIVE (AFU_ORTHOLOGUE AFUA_3G00980)-RELATED"/>
    <property type="match status" value="1"/>
</dbReference>
<sequence length="506" mass="57132">MPGSITDVRPAAAAAADDKTSTSSQNNEKRSGEPAVVEVLQETPKSTWKSYFWDTFDKSPEERRFLFKLDAVLMTLASLGYFIKYLDQVNINNAFVSGMKEDLSLYGNELNYMQVCWTVGYVVASELLAHVRRSNMLLTRIRPAIWIPICEVTWSVLTILLAKCETATQIYVLRFFIGLAESTFYPGMQYIIGSWYRKDELAKRSCLFHAMGNVGSMVSGYLMAGAHNLDGVHGYHGWQWLFITNTIVSLPIAISGFFFLPDLPEITKAWYFTPEEIALAKKRMELEGRAQRSPYTKAKFIKIFSSWHIWTLVILYIVFNNGNGGNSQPAFPLWLKAEGYSLREVNIYPTITEVVSIVTTLIYAWTSDSLFRGARWPAIVFSGVVKIIAYVPLTVWSIPDSLKWACFILCGFGGGISGLTFAWAHEICSDDNEERALVTGAMNQMAYVFQAWLPLIIWQQVEAPSYPKGYPSMIALSVALIVIAFVIRFLHKREVRLKASRGFRSA</sequence>